<dbReference type="PANTHER" id="PTHR48200:SF1">
    <property type="entry name" value="AMINOTRANSFERASE-LIKE PLANT MOBILE DOMAIN-CONTAINING PROTEIN"/>
    <property type="match status" value="1"/>
</dbReference>
<evidence type="ECO:0000256" key="1">
    <source>
        <dbReference type="SAM" id="Coils"/>
    </source>
</evidence>
<reference evidence="3 4" key="1">
    <citation type="journal article" date="2019" name="Genome Biol. Evol.">
        <title>Insights into the evolution of the New World diploid cottons (Gossypium, subgenus Houzingenia) based on genome sequencing.</title>
        <authorList>
            <person name="Grover C.E."/>
            <person name="Arick M.A. 2nd"/>
            <person name="Thrash A."/>
            <person name="Conover J.L."/>
            <person name="Sanders W.S."/>
            <person name="Peterson D.G."/>
            <person name="Frelichowski J.E."/>
            <person name="Scheffler J.A."/>
            <person name="Scheffler B.E."/>
            <person name="Wendel J.F."/>
        </authorList>
    </citation>
    <scope>NUCLEOTIDE SEQUENCE [LARGE SCALE GENOMIC DNA]</scope>
    <source>
        <strain evidence="3">5</strain>
        <tissue evidence="3">Leaf</tissue>
    </source>
</reference>
<dbReference type="InterPro" id="IPR056647">
    <property type="entry name" value="DUF7745"/>
</dbReference>
<feature type="domain" description="DUF7745" evidence="2">
    <location>
        <begin position="117"/>
        <end position="394"/>
    </location>
</feature>
<dbReference type="OrthoDB" id="991372at2759"/>
<comment type="caution">
    <text evidence="3">The sequence shown here is derived from an EMBL/GenBank/DDBJ whole genome shotgun (WGS) entry which is preliminary data.</text>
</comment>
<organism evidence="3 4">
    <name type="scientific">Gossypium gossypioides</name>
    <name type="common">Mexican cotton</name>
    <name type="synonym">Selera gossypioides</name>
    <dbReference type="NCBI Taxonomy" id="34282"/>
    <lineage>
        <taxon>Eukaryota</taxon>
        <taxon>Viridiplantae</taxon>
        <taxon>Streptophyta</taxon>
        <taxon>Embryophyta</taxon>
        <taxon>Tracheophyta</taxon>
        <taxon>Spermatophyta</taxon>
        <taxon>Magnoliopsida</taxon>
        <taxon>eudicotyledons</taxon>
        <taxon>Gunneridae</taxon>
        <taxon>Pentapetalae</taxon>
        <taxon>rosids</taxon>
        <taxon>malvids</taxon>
        <taxon>Malvales</taxon>
        <taxon>Malvaceae</taxon>
        <taxon>Malvoideae</taxon>
        <taxon>Gossypium</taxon>
    </lineage>
</organism>
<proteinExistence type="predicted"/>
<gene>
    <name evidence="3" type="ORF">Gogos_020050</name>
</gene>
<keyword evidence="1" id="KW-0175">Coiled coil</keyword>
<dbReference type="AlphaFoldDB" id="A0A7J9D4U7"/>
<accession>A0A7J9D4U7</accession>
<dbReference type="EMBL" id="JABEZY010271435">
    <property type="protein sequence ID" value="MBA0755747.1"/>
    <property type="molecule type" value="Genomic_DNA"/>
</dbReference>
<protein>
    <recommendedName>
        <fullName evidence="2">DUF7745 domain-containing protein</fullName>
    </recommendedName>
</protein>
<sequence>MTIGHTLVSGSEKLLLREVFTSVQDSGSLSGYICTYVFVRFSSSCSHREMYSPESNSVYRKLIMERGFLDKVEDNTAIRICISVTQNSLQELKEIWGQWNEECEKIQVDKVYSRAANPLTFLKRLMNIIGMSEQWVTIRIKQKGDNKCISWKNLKDIVLTYPDAKKMVDVFALSIYGLVIFPNTLGHVDEAVTDLFDRLDKGVTPVPAILAETFRSLNACRRAGEGRFIGCAQLLLTWFHSHFWKVDKVSYRVFFENYLPLKEIVATPRRDNISVEKWMAILQNLQEEDVEWRAPWLLPDEILYQCGDFDWVPLLRIWGAVGYALLLVLRQYRSRQFILATQGVPECEFSYGGDGYKKKIREMSNAWNQTRQMKRLVVGPMTTPAYNEWWVRRINENIPEPNRENSQSIEEHLRVIPSELEIIKHDFERRNEELEKKIEQMEEEKMNLRLDVDVQKLEAERLRKVKVNAEEDLDSLKTDYKKLRLSMRTAGLGKTSEQWREEIQEERNKADSWEKKFQEVQTQNEVLKKSLSENQKEKGELENRVTELEGSLHRYRNLNSLMELKASLSKIEEMKERIEELETTLQNCEIRIEYLEANEDRVNMMSGNMERKIKADIAEVRTPLKWVWKKMVEKKLISSNLEEKCRETRNYCEFHHKEGHEIQEYTEFRALVQSMMDDKEMEFYEEVKEGGSICSSKPTVGVPKISYPVVIISQVRKNEVGVPVTLKIIIKKPATFPYKDNKKVPWNYNCNTTVQEKETSTSTVKEDQDGVTIVGGKRSFTQKRIREVSPRKN</sequence>
<evidence type="ECO:0000313" key="4">
    <source>
        <dbReference type="Proteomes" id="UP000593579"/>
    </source>
</evidence>
<feature type="coiled-coil region" evidence="1">
    <location>
        <begin position="424"/>
        <end position="598"/>
    </location>
</feature>
<dbReference type="Gene3D" id="1.20.5.340">
    <property type="match status" value="1"/>
</dbReference>
<dbReference type="PANTHER" id="PTHR48200">
    <property type="entry name" value="PROTEIN, PUTATIVE-RELATED"/>
    <property type="match status" value="1"/>
</dbReference>
<evidence type="ECO:0000313" key="3">
    <source>
        <dbReference type="EMBL" id="MBA0755747.1"/>
    </source>
</evidence>
<name>A0A7J9D4U7_GOSGO</name>
<keyword evidence="4" id="KW-1185">Reference proteome</keyword>
<evidence type="ECO:0000259" key="2">
    <source>
        <dbReference type="Pfam" id="PF24924"/>
    </source>
</evidence>
<dbReference type="Pfam" id="PF24924">
    <property type="entry name" value="DUF7745"/>
    <property type="match status" value="1"/>
</dbReference>
<dbReference type="Proteomes" id="UP000593579">
    <property type="component" value="Unassembled WGS sequence"/>
</dbReference>